<sequence>MRRIVPGGFSRVVHQLHDARVPRWNFGTMRATLSAQPNSPAGSDHPA</sequence>
<gene>
    <name evidence="1" type="ORF">BZL30_9415</name>
</gene>
<evidence type="ECO:0000313" key="1">
    <source>
        <dbReference type="EMBL" id="OOK63632.1"/>
    </source>
</evidence>
<evidence type="ECO:0000313" key="2">
    <source>
        <dbReference type="Proteomes" id="UP000189229"/>
    </source>
</evidence>
<reference evidence="1 2" key="1">
    <citation type="submission" date="2017-02" db="EMBL/GenBank/DDBJ databases">
        <title>Complete genome sequences of Mycobacterium kansasii strains isolated from rhesus macaques.</title>
        <authorList>
            <person name="Panda A."/>
            <person name="Nagaraj S."/>
            <person name="Zhao X."/>
            <person name="Tettelin H."/>
            <person name="Detolla L.J."/>
        </authorList>
    </citation>
    <scope>NUCLEOTIDE SEQUENCE [LARGE SCALE GENOMIC DNA]</scope>
    <source>
        <strain evidence="1 2">11-3813</strain>
    </source>
</reference>
<organism evidence="1 2">
    <name type="scientific">Mycobacterium kansasii</name>
    <dbReference type="NCBI Taxonomy" id="1768"/>
    <lineage>
        <taxon>Bacteria</taxon>
        <taxon>Bacillati</taxon>
        <taxon>Actinomycetota</taxon>
        <taxon>Actinomycetes</taxon>
        <taxon>Mycobacteriales</taxon>
        <taxon>Mycobacteriaceae</taxon>
        <taxon>Mycobacterium</taxon>
    </lineage>
</organism>
<comment type="caution">
    <text evidence="1">The sequence shown here is derived from an EMBL/GenBank/DDBJ whole genome shotgun (WGS) entry which is preliminary data.</text>
</comment>
<proteinExistence type="predicted"/>
<dbReference type="Proteomes" id="UP000189229">
    <property type="component" value="Unassembled WGS sequence"/>
</dbReference>
<accession>A0A1V3W9T4</accession>
<name>A0A1V3W9T4_MYCKA</name>
<protein>
    <submittedName>
        <fullName evidence="1">Uncharacterized protein</fullName>
    </submittedName>
</protein>
<dbReference type="EMBL" id="MVBM01000017">
    <property type="protein sequence ID" value="OOK63632.1"/>
    <property type="molecule type" value="Genomic_DNA"/>
</dbReference>
<dbReference type="AlphaFoldDB" id="A0A1V3W9T4"/>